<organism evidence="1 2">
    <name type="scientific">Desulfocucumis palustris</name>
    <dbReference type="NCBI Taxonomy" id="1898651"/>
    <lineage>
        <taxon>Bacteria</taxon>
        <taxon>Bacillati</taxon>
        <taxon>Bacillota</taxon>
        <taxon>Clostridia</taxon>
        <taxon>Eubacteriales</taxon>
        <taxon>Desulfocucumaceae</taxon>
        <taxon>Desulfocucumis</taxon>
    </lineage>
</organism>
<protein>
    <submittedName>
        <fullName evidence="1">Secreted protein</fullName>
    </submittedName>
</protein>
<dbReference type="AlphaFoldDB" id="A0A2L2XKL8"/>
<evidence type="ECO:0000313" key="1">
    <source>
        <dbReference type="EMBL" id="GBF34826.1"/>
    </source>
</evidence>
<evidence type="ECO:0000313" key="2">
    <source>
        <dbReference type="Proteomes" id="UP000239549"/>
    </source>
</evidence>
<proteinExistence type="predicted"/>
<gene>
    <name evidence="1" type="ORF">DCCM_3946</name>
</gene>
<sequence length="165" mass="19059">MSLFSYLLFCKKNKHFTFSMAIIRIKFKSINYTGIMIGGNAMAFQTEFEFVLPRGYIDESGNLHKKGIMRLATAADEILPMRDPRVQQNPGYLTIILLTRVITRLGDLKALDTKVVEKFFTSDLAFLQDFYQRINEMEAPRVKAVCPKCDHEFETEVNFLGETRE</sequence>
<dbReference type="EMBL" id="BFAV01000150">
    <property type="protein sequence ID" value="GBF34826.1"/>
    <property type="molecule type" value="Genomic_DNA"/>
</dbReference>
<comment type="caution">
    <text evidence="1">The sequence shown here is derived from an EMBL/GenBank/DDBJ whole genome shotgun (WGS) entry which is preliminary data.</text>
</comment>
<accession>A0A2L2XKL8</accession>
<dbReference type="Proteomes" id="UP000239549">
    <property type="component" value="Unassembled WGS sequence"/>
</dbReference>
<keyword evidence="2" id="KW-1185">Reference proteome</keyword>
<reference evidence="2" key="1">
    <citation type="submission" date="2018-02" db="EMBL/GenBank/DDBJ databases">
        <title>Genome sequence of Desulfocucumis palustris strain NAW-5.</title>
        <authorList>
            <person name="Watanabe M."/>
            <person name="Kojima H."/>
            <person name="Fukui M."/>
        </authorList>
    </citation>
    <scope>NUCLEOTIDE SEQUENCE [LARGE SCALE GENOMIC DNA]</scope>
    <source>
        <strain evidence="2">NAW-5</strain>
    </source>
</reference>
<name>A0A2L2XKL8_9FIRM</name>